<proteinExistence type="predicted"/>
<gene>
    <name evidence="3" type="ORF">SDC9_104710</name>
</gene>
<protein>
    <recommendedName>
        <fullName evidence="2">DUF1468 domain-containing protein</fullName>
    </recommendedName>
</protein>
<accession>A0A645B404</accession>
<comment type="caution">
    <text evidence="3">The sequence shown here is derived from an EMBL/GenBank/DDBJ whole genome shotgun (WGS) entry which is preliminary data.</text>
</comment>
<dbReference type="EMBL" id="VSSQ01016492">
    <property type="protein sequence ID" value="MPM57883.1"/>
    <property type="molecule type" value="Genomic_DNA"/>
</dbReference>
<feature type="transmembrane region" description="Helical" evidence="1">
    <location>
        <begin position="42"/>
        <end position="62"/>
    </location>
</feature>
<feature type="domain" description="DUF1468" evidence="2">
    <location>
        <begin position="10"/>
        <end position="148"/>
    </location>
</feature>
<keyword evidence="1" id="KW-0812">Transmembrane</keyword>
<feature type="transmembrane region" description="Helical" evidence="1">
    <location>
        <begin position="82"/>
        <end position="113"/>
    </location>
</feature>
<sequence>MKKKITADFWFGLGAVLFGIFVLVQAKKLPQAKMGIGPGDYPAFVAIVIISLGLIQAVKALLSDASAAQQGEAFDARRAKKVFLLVFGTFAYVFLMKYVGFLLLSPFFLLFLFWMFGYSNRRKAIVISITVSVVLYFLFMYAFQVLLPRFSLF</sequence>
<evidence type="ECO:0000313" key="3">
    <source>
        <dbReference type="EMBL" id="MPM57883.1"/>
    </source>
</evidence>
<name>A0A645B404_9ZZZZ</name>
<dbReference type="AlphaFoldDB" id="A0A645B404"/>
<evidence type="ECO:0000259" key="2">
    <source>
        <dbReference type="Pfam" id="PF07331"/>
    </source>
</evidence>
<dbReference type="InterPro" id="IPR009936">
    <property type="entry name" value="DUF1468"/>
</dbReference>
<dbReference type="Pfam" id="PF07331">
    <property type="entry name" value="TctB"/>
    <property type="match status" value="1"/>
</dbReference>
<keyword evidence="1" id="KW-1133">Transmembrane helix</keyword>
<keyword evidence="1" id="KW-0472">Membrane</keyword>
<feature type="transmembrane region" description="Helical" evidence="1">
    <location>
        <begin position="125"/>
        <end position="147"/>
    </location>
</feature>
<reference evidence="3" key="1">
    <citation type="submission" date="2019-08" db="EMBL/GenBank/DDBJ databases">
        <authorList>
            <person name="Kucharzyk K."/>
            <person name="Murdoch R.W."/>
            <person name="Higgins S."/>
            <person name="Loffler F."/>
        </authorList>
    </citation>
    <scope>NUCLEOTIDE SEQUENCE</scope>
</reference>
<evidence type="ECO:0000256" key="1">
    <source>
        <dbReference type="SAM" id="Phobius"/>
    </source>
</evidence>
<organism evidence="3">
    <name type="scientific">bioreactor metagenome</name>
    <dbReference type="NCBI Taxonomy" id="1076179"/>
    <lineage>
        <taxon>unclassified sequences</taxon>
        <taxon>metagenomes</taxon>
        <taxon>ecological metagenomes</taxon>
    </lineage>
</organism>